<dbReference type="AlphaFoldDB" id="R7WJ89"/>
<dbReference type="PATRIC" id="fig|1273125.3.peg.2978"/>
<protein>
    <submittedName>
        <fullName evidence="2">Uncharacterized protein</fullName>
    </submittedName>
</protein>
<evidence type="ECO:0000256" key="1">
    <source>
        <dbReference type="SAM" id="MobiDB-lite"/>
    </source>
</evidence>
<gene>
    <name evidence="2" type="ORF">Rrhod_3135</name>
</gene>
<dbReference type="EMBL" id="APMY01000095">
    <property type="protein sequence ID" value="EOM75337.1"/>
    <property type="molecule type" value="Genomic_DNA"/>
</dbReference>
<evidence type="ECO:0000313" key="3">
    <source>
        <dbReference type="Proteomes" id="UP000013525"/>
    </source>
</evidence>
<proteinExistence type="predicted"/>
<organism evidence="2 3">
    <name type="scientific">Rhodococcus rhodnii LMG 5362</name>
    <dbReference type="NCBI Taxonomy" id="1273125"/>
    <lineage>
        <taxon>Bacteria</taxon>
        <taxon>Bacillati</taxon>
        <taxon>Actinomycetota</taxon>
        <taxon>Actinomycetes</taxon>
        <taxon>Mycobacteriales</taxon>
        <taxon>Nocardiaceae</taxon>
        <taxon>Rhodococcus</taxon>
    </lineage>
</organism>
<keyword evidence="3" id="KW-1185">Reference proteome</keyword>
<sequence length="90" mass="9440">METGARTAAHARRVGGREVAFPAIAVAEAVLPVGHPARISQRRRAVTDPPRPPSHSVSPRGTSHRSATRNGQGDTAHANRPCGFTTTPGE</sequence>
<feature type="region of interest" description="Disordered" evidence="1">
    <location>
        <begin position="35"/>
        <end position="90"/>
    </location>
</feature>
<reference evidence="2 3" key="1">
    <citation type="journal article" date="2013" name="Genome Announc.">
        <title>Draft Genome Sequence of Rhodococcus rhodnii Strain LMG5362, a Symbiont of Rhodnius prolixus (Hemiptera, Reduviidae, Triatominae), the Principle Vector of Trypanosoma cruzi.</title>
        <authorList>
            <person name="Pachebat J.A."/>
            <person name="van Keulen G."/>
            <person name="Whitten M.M."/>
            <person name="Girdwood S."/>
            <person name="Del Sol R."/>
            <person name="Dyson P.J."/>
            <person name="Facey P.D."/>
        </authorList>
    </citation>
    <scope>NUCLEOTIDE SEQUENCE [LARGE SCALE GENOMIC DNA]</scope>
    <source>
        <strain evidence="2 3">LMG 5362</strain>
    </source>
</reference>
<comment type="caution">
    <text evidence="2">The sequence shown here is derived from an EMBL/GenBank/DDBJ whole genome shotgun (WGS) entry which is preliminary data.</text>
</comment>
<dbReference type="Proteomes" id="UP000013525">
    <property type="component" value="Unassembled WGS sequence"/>
</dbReference>
<name>R7WJ89_9NOCA</name>
<evidence type="ECO:0000313" key="2">
    <source>
        <dbReference type="EMBL" id="EOM75337.1"/>
    </source>
</evidence>
<accession>R7WJ89</accession>